<evidence type="ECO:0000256" key="5">
    <source>
        <dbReference type="SAM" id="MobiDB-lite"/>
    </source>
</evidence>
<dbReference type="SUPFAM" id="SSF48498">
    <property type="entry name" value="Tetracyclin repressor-like, C-terminal domain"/>
    <property type="match status" value="1"/>
</dbReference>
<dbReference type="EMBL" id="JAGINP010000008">
    <property type="protein sequence ID" value="MBP2292798.1"/>
    <property type="molecule type" value="Genomic_DNA"/>
</dbReference>
<evidence type="ECO:0000256" key="3">
    <source>
        <dbReference type="ARBA" id="ARBA00023163"/>
    </source>
</evidence>
<dbReference type="PROSITE" id="PS50977">
    <property type="entry name" value="HTH_TETR_2"/>
    <property type="match status" value="1"/>
</dbReference>
<comment type="caution">
    <text evidence="7">The sequence shown here is derived from an EMBL/GenBank/DDBJ whole genome shotgun (WGS) entry which is preliminary data.</text>
</comment>
<dbReference type="InterPro" id="IPR009057">
    <property type="entry name" value="Homeodomain-like_sf"/>
</dbReference>
<keyword evidence="1" id="KW-0805">Transcription regulation</keyword>
<sequence length="205" mass="21482">MTTTHKSEAPATGPRGRRRSFDLDEAVDTAMRLFHARGYDAVGVAELGAELGIKPPSFYAAFGSKAGLFERALQRYAAGEANIFAKALEEGGGVAAVIARTLDLAARLYPERNGVAGCLVLDGARNSADPEACALSAAAKTASRNALRDFIAAERPDRAEDLADFVVIAMAGMSAAARDGAGESTLKPFAETISRAFQRELSSEG</sequence>
<dbReference type="RefSeq" id="WP_307419774.1">
    <property type="nucleotide sequence ID" value="NZ_JAGINP010000008.1"/>
</dbReference>
<keyword evidence="8" id="KW-1185">Reference proteome</keyword>
<dbReference type="InterPro" id="IPR001647">
    <property type="entry name" value="HTH_TetR"/>
</dbReference>
<reference evidence="7 8" key="1">
    <citation type="submission" date="2021-03" db="EMBL/GenBank/DDBJ databases">
        <title>Genomic Encyclopedia of Type Strains, Phase III (KMG-III): the genomes of soil and plant-associated and newly described type strains.</title>
        <authorList>
            <person name="Whitman W."/>
        </authorList>
    </citation>
    <scope>NUCLEOTIDE SEQUENCE [LARGE SCALE GENOMIC DNA]</scope>
    <source>
        <strain evidence="7 8">IMMIB AFH-6</strain>
    </source>
</reference>
<protein>
    <submittedName>
        <fullName evidence="7">TetR/AcrR family transcriptional repressor for divergent bdcA</fullName>
    </submittedName>
</protein>
<gene>
    <name evidence="7" type="ORF">J2851_002579</name>
</gene>
<dbReference type="PANTHER" id="PTHR47506:SF1">
    <property type="entry name" value="HTH-TYPE TRANSCRIPTIONAL REGULATOR YJDC"/>
    <property type="match status" value="1"/>
</dbReference>
<dbReference type="SUPFAM" id="SSF46689">
    <property type="entry name" value="Homeodomain-like"/>
    <property type="match status" value="1"/>
</dbReference>
<evidence type="ECO:0000256" key="4">
    <source>
        <dbReference type="PROSITE-ProRule" id="PRU00335"/>
    </source>
</evidence>
<dbReference type="Proteomes" id="UP000781958">
    <property type="component" value="Unassembled WGS sequence"/>
</dbReference>
<dbReference type="InterPro" id="IPR036271">
    <property type="entry name" value="Tet_transcr_reg_TetR-rel_C_sf"/>
</dbReference>
<proteinExistence type="predicted"/>
<accession>A0ABS4SJR1</accession>
<dbReference type="PANTHER" id="PTHR47506">
    <property type="entry name" value="TRANSCRIPTIONAL REGULATORY PROTEIN"/>
    <property type="match status" value="1"/>
</dbReference>
<evidence type="ECO:0000313" key="7">
    <source>
        <dbReference type="EMBL" id="MBP2292798.1"/>
    </source>
</evidence>
<dbReference type="Pfam" id="PF00440">
    <property type="entry name" value="TetR_N"/>
    <property type="match status" value="1"/>
</dbReference>
<dbReference type="Gene3D" id="1.10.357.10">
    <property type="entry name" value="Tetracycline Repressor, domain 2"/>
    <property type="match status" value="1"/>
</dbReference>
<dbReference type="Gene3D" id="1.10.10.60">
    <property type="entry name" value="Homeodomain-like"/>
    <property type="match status" value="1"/>
</dbReference>
<feature type="DNA-binding region" description="H-T-H motif" evidence="4">
    <location>
        <begin position="43"/>
        <end position="62"/>
    </location>
</feature>
<evidence type="ECO:0000256" key="2">
    <source>
        <dbReference type="ARBA" id="ARBA00023125"/>
    </source>
</evidence>
<feature type="region of interest" description="Disordered" evidence="5">
    <location>
        <begin position="1"/>
        <end position="20"/>
    </location>
</feature>
<keyword evidence="3" id="KW-0804">Transcription</keyword>
<feature type="domain" description="HTH tetR-type" evidence="6">
    <location>
        <begin position="20"/>
        <end position="80"/>
    </location>
</feature>
<evidence type="ECO:0000259" key="6">
    <source>
        <dbReference type="PROSITE" id="PS50977"/>
    </source>
</evidence>
<evidence type="ECO:0000256" key="1">
    <source>
        <dbReference type="ARBA" id="ARBA00023015"/>
    </source>
</evidence>
<name>A0ABS4SJR1_9PROT</name>
<organism evidence="7 8">
    <name type="scientific">Azospirillum rugosum</name>
    <dbReference type="NCBI Taxonomy" id="416170"/>
    <lineage>
        <taxon>Bacteria</taxon>
        <taxon>Pseudomonadati</taxon>
        <taxon>Pseudomonadota</taxon>
        <taxon>Alphaproteobacteria</taxon>
        <taxon>Rhodospirillales</taxon>
        <taxon>Azospirillaceae</taxon>
        <taxon>Azospirillum</taxon>
    </lineage>
</organism>
<keyword evidence="2 4" id="KW-0238">DNA-binding</keyword>
<evidence type="ECO:0000313" key="8">
    <source>
        <dbReference type="Proteomes" id="UP000781958"/>
    </source>
</evidence>